<dbReference type="HOGENOM" id="CLU_018530_0_0_11"/>
<keyword evidence="2" id="KW-0547">Nucleotide-binding</keyword>
<evidence type="ECO:0000256" key="3">
    <source>
        <dbReference type="ARBA" id="ARBA00022840"/>
    </source>
</evidence>
<keyword evidence="4" id="KW-1133">Transmembrane helix</keyword>
<dbReference type="eggNOG" id="COG0515">
    <property type="taxonomic scope" value="Bacteria"/>
</dbReference>
<evidence type="ECO:0000313" key="6">
    <source>
        <dbReference type="EMBL" id="ACU94068.1"/>
    </source>
</evidence>
<dbReference type="PANTHER" id="PTHR45832:SF22">
    <property type="entry name" value="SERINE_THREONINE-PROTEIN KINASE SAMKA-RELATED"/>
    <property type="match status" value="1"/>
</dbReference>
<dbReference type="Gene3D" id="3.30.200.20">
    <property type="entry name" value="Phosphorylase Kinase, domain 1"/>
    <property type="match status" value="1"/>
</dbReference>
<feature type="domain" description="Protein kinase" evidence="5">
    <location>
        <begin position="10"/>
        <end position="270"/>
    </location>
</feature>
<keyword evidence="3" id="KW-0067">ATP-binding</keyword>
<dbReference type="PANTHER" id="PTHR45832">
    <property type="entry name" value="SERINE/THREONINE-PROTEIN KINASE SAMKA-RELATED-RELATED"/>
    <property type="match status" value="1"/>
</dbReference>
<evidence type="ECO:0000256" key="2">
    <source>
        <dbReference type="ARBA" id="ARBA00022741"/>
    </source>
</evidence>
<gene>
    <name evidence="6" type="ordered locus">Ccur_03420</name>
</gene>
<proteinExistence type="inferred from homology"/>
<dbReference type="SMART" id="SM00220">
    <property type="entry name" value="S_TKc"/>
    <property type="match status" value="1"/>
</dbReference>
<keyword evidence="4" id="KW-0812">Transmembrane</keyword>
<reference evidence="6 7" key="1">
    <citation type="journal article" date="2009" name="Stand. Genomic Sci.">
        <title>Complete genome sequence of Cryptobacterium curtum type strain (12-3).</title>
        <authorList>
            <person name="Mavrommatis K."/>
            <person name="Pukall R."/>
            <person name="Rohde C."/>
            <person name="Chen F."/>
            <person name="Sims D."/>
            <person name="Brettin T."/>
            <person name="Kuske C."/>
            <person name="Detter J.C."/>
            <person name="Han C."/>
            <person name="Lapidus A."/>
            <person name="Copeland A."/>
            <person name="Glavina Del Rio T."/>
            <person name="Nolan M."/>
            <person name="Lucas S."/>
            <person name="Tice H."/>
            <person name="Cheng J.F."/>
            <person name="Bruce D."/>
            <person name="Goodwin L."/>
            <person name="Pitluck S."/>
            <person name="Ovchinnikova G."/>
            <person name="Pati A."/>
            <person name="Ivanova N."/>
            <person name="Chen A."/>
            <person name="Palaniappan K."/>
            <person name="Chain P."/>
            <person name="D'haeseleer P."/>
            <person name="Goker M."/>
            <person name="Bristow J."/>
            <person name="Eisen J.A."/>
            <person name="Markowitz V."/>
            <person name="Hugenholtz P."/>
            <person name="Rohde M."/>
            <person name="Klenk H.P."/>
            <person name="Kyrpides N.C."/>
        </authorList>
    </citation>
    <scope>NUCLEOTIDE SEQUENCE [LARGE SCALE GENOMIC DNA]</scope>
    <source>
        <strain evidence="7">ATCC 700683 / DSM 15641 / 12-3</strain>
    </source>
</reference>
<dbReference type="PROSITE" id="PS00108">
    <property type="entry name" value="PROTEIN_KINASE_ST"/>
    <property type="match status" value="1"/>
</dbReference>
<dbReference type="STRING" id="469378.Ccur_03420"/>
<feature type="transmembrane region" description="Helical" evidence="4">
    <location>
        <begin position="379"/>
        <end position="397"/>
    </location>
</feature>
<dbReference type="Pfam" id="PF00069">
    <property type="entry name" value="Pkinase"/>
    <property type="match status" value="1"/>
</dbReference>
<feature type="transmembrane region" description="Helical" evidence="4">
    <location>
        <begin position="514"/>
        <end position="535"/>
    </location>
</feature>
<dbReference type="InterPro" id="IPR051931">
    <property type="entry name" value="PAK3-like"/>
</dbReference>
<comment type="similarity">
    <text evidence="1">Belongs to the protein kinase superfamily. STE Ser/Thr protein kinase family. STE20 subfamily.</text>
</comment>
<dbReference type="Gene3D" id="1.10.510.10">
    <property type="entry name" value="Transferase(Phosphotransferase) domain 1"/>
    <property type="match status" value="1"/>
</dbReference>
<feature type="transmembrane region" description="Helical" evidence="4">
    <location>
        <begin position="409"/>
        <end position="432"/>
    </location>
</feature>
<evidence type="ECO:0000313" key="7">
    <source>
        <dbReference type="Proteomes" id="UP000000954"/>
    </source>
</evidence>
<dbReference type="OrthoDB" id="3679634at2"/>
<feature type="transmembrane region" description="Helical" evidence="4">
    <location>
        <begin position="314"/>
        <end position="336"/>
    </location>
</feature>
<feature type="transmembrane region" description="Helical" evidence="4">
    <location>
        <begin position="348"/>
        <end position="373"/>
    </location>
</feature>
<dbReference type="PROSITE" id="PS50011">
    <property type="entry name" value="PROTEIN_KINASE_DOM"/>
    <property type="match status" value="1"/>
</dbReference>
<keyword evidence="4" id="KW-0472">Membrane</keyword>
<protein>
    <submittedName>
        <fullName evidence="6">Protein kinase family protein</fullName>
    </submittedName>
</protein>
<dbReference type="CDD" id="cd14014">
    <property type="entry name" value="STKc_PknB_like"/>
    <property type="match status" value="1"/>
</dbReference>
<dbReference type="GO" id="GO:0004672">
    <property type="term" value="F:protein kinase activity"/>
    <property type="evidence" value="ECO:0007669"/>
    <property type="project" value="InterPro"/>
</dbReference>
<keyword evidence="6" id="KW-0808">Transferase</keyword>
<dbReference type="RefSeq" id="WP_012802756.1">
    <property type="nucleotide sequence ID" value="NC_013170.1"/>
</dbReference>
<feature type="transmembrane region" description="Helical" evidence="4">
    <location>
        <begin position="438"/>
        <end position="457"/>
    </location>
</feature>
<evidence type="ECO:0000256" key="4">
    <source>
        <dbReference type="SAM" id="Phobius"/>
    </source>
</evidence>
<accession>C7MMC8</accession>
<dbReference type="Proteomes" id="UP000000954">
    <property type="component" value="Chromosome"/>
</dbReference>
<dbReference type="AlphaFoldDB" id="C7MMC8"/>
<evidence type="ECO:0000256" key="1">
    <source>
        <dbReference type="ARBA" id="ARBA00008874"/>
    </source>
</evidence>
<dbReference type="GO" id="GO:0005524">
    <property type="term" value="F:ATP binding"/>
    <property type="evidence" value="ECO:0007669"/>
    <property type="project" value="UniProtKB-KW"/>
</dbReference>
<dbReference type="InterPro" id="IPR008271">
    <property type="entry name" value="Ser/Thr_kinase_AS"/>
</dbReference>
<keyword evidence="7" id="KW-1185">Reference proteome</keyword>
<dbReference type="SUPFAM" id="SSF56112">
    <property type="entry name" value="Protein kinase-like (PK-like)"/>
    <property type="match status" value="1"/>
</dbReference>
<dbReference type="InterPro" id="IPR011009">
    <property type="entry name" value="Kinase-like_dom_sf"/>
</dbReference>
<evidence type="ECO:0000259" key="5">
    <source>
        <dbReference type="PROSITE" id="PS50011"/>
    </source>
</evidence>
<sequence length="587" mass="62598">MADELILGRYRPIGEAGRGGFGTVVVAWDTRIKRRVAVKTMPVDTSSGEMAEIPGLEEARTAAMLSDACIVGVLDFEVQDDTAYLIMEYVEGITLARLLSECDNLVTADMVATVLADVSHALEVAHDNAVLHLDVKPDNILIDHRGRIKVTDFGLAELSSAVGFSDASGGTIGYMPLEQMARESLDERCDEWALASVIYEMIAGENPFLAHDLAGARKAIDKAEMVLPSLCLEGVGEEADNALFQALDPDKDERFEDVRVFAENLQHGLGDVRVGREELAAAVLQVMDDTGEASVVSQKLVQRARSIDLEMDQFLLRIIGAVSCGIMVWIAVPQIAWIPAGSTPWEALAAFAVGILAALLPPAGMPVVLALLATAFASQGVYVATVALVGLGGFWFWRVGRFGLTEAAAIPCSVLAALAGIPAAVPIISGYLLNVRDAVLSTICAWLVLFLLGSYSFPSAVYWVLRPVFAVASDPIAVLVMGLARPTTWIVLVAWVAASALIAVLCRRRKRVRAVLGMAASALVLCAACAISVALEQAGAVWTPDAIEIARIVIPIAGGMALAAWKVPPRAEYVDPDEVWDPEVEEA</sequence>
<dbReference type="EMBL" id="CP001682">
    <property type="protein sequence ID" value="ACU94068.1"/>
    <property type="molecule type" value="Genomic_DNA"/>
</dbReference>
<organism evidence="6 7">
    <name type="scientific">Cryptobacterium curtum (strain ATCC 700683 / DSM 15641 / CCUG 43107 / 12-3)</name>
    <dbReference type="NCBI Taxonomy" id="469378"/>
    <lineage>
        <taxon>Bacteria</taxon>
        <taxon>Bacillati</taxon>
        <taxon>Actinomycetota</taxon>
        <taxon>Coriobacteriia</taxon>
        <taxon>Eggerthellales</taxon>
        <taxon>Eggerthellaceae</taxon>
        <taxon>Cryptobacterium</taxon>
    </lineage>
</organism>
<keyword evidence="6" id="KW-0418">Kinase</keyword>
<feature type="transmembrane region" description="Helical" evidence="4">
    <location>
        <begin position="489"/>
        <end position="507"/>
    </location>
</feature>
<name>C7MMC8_CRYCD</name>
<dbReference type="InterPro" id="IPR000719">
    <property type="entry name" value="Prot_kinase_dom"/>
</dbReference>
<dbReference type="KEGG" id="ccu:Ccur_03420"/>